<sequence>MNFDLLNIIKDFCDKFELEYLKGEFKLILTDNVADYIRQKDYLYYTWLKKPFDPFGMCYVDPNEEYKLLVDTVRQNLPNIIVTTLHEYTHLGDYMRYGQTKPTVSRRNLQEDDTFRYWSEFHASYLSHMFVFSLDDTSMDYERIGVEILQSYQEAIKQDTCDREYAVYESVHKYGEYIALQERYPIINSHPINFYINDAFRNIYDFLFTHRTIDKFLKDYQEYDKLINQI</sequence>
<dbReference type="EMBL" id="JACRSZ010000024">
    <property type="protein sequence ID" value="MBC8574531.1"/>
    <property type="molecule type" value="Genomic_DNA"/>
</dbReference>
<proteinExistence type="predicted"/>
<keyword evidence="2" id="KW-1185">Reference proteome</keyword>
<evidence type="ECO:0000313" key="2">
    <source>
        <dbReference type="Proteomes" id="UP000657421"/>
    </source>
</evidence>
<name>A0ABR7NDQ1_9FIRM</name>
<organism evidence="1 2">
    <name type="scientific">Jingyaoa shaoxingensis</name>
    <dbReference type="NCBI Taxonomy" id="2763671"/>
    <lineage>
        <taxon>Bacteria</taxon>
        <taxon>Bacillati</taxon>
        <taxon>Bacillota</taxon>
        <taxon>Clostridia</taxon>
        <taxon>Lachnospirales</taxon>
        <taxon>Lachnospiraceae</taxon>
        <taxon>Jingyaoa</taxon>
    </lineage>
</organism>
<protein>
    <submittedName>
        <fullName evidence="1">Uncharacterized protein</fullName>
    </submittedName>
</protein>
<reference evidence="1 2" key="1">
    <citation type="submission" date="2020-08" db="EMBL/GenBank/DDBJ databases">
        <title>Genome public.</title>
        <authorList>
            <person name="Liu C."/>
            <person name="Sun Q."/>
        </authorList>
    </citation>
    <scope>NUCLEOTIDE SEQUENCE [LARGE SCALE GENOMIC DNA]</scope>
    <source>
        <strain evidence="1 2">NSJ-46</strain>
    </source>
</reference>
<comment type="caution">
    <text evidence="1">The sequence shown here is derived from an EMBL/GenBank/DDBJ whole genome shotgun (WGS) entry which is preliminary data.</text>
</comment>
<dbReference type="RefSeq" id="WP_249309988.1">
    <property type="nucleotide sequence ID" value="NZ_JACRSZ010000024.1"/>
</dbReference>
<accession>A0ABR7NDQ1</accession>
<evidence type="ECO:0000313" key="1">
    <source>
        <dbReference type="EMBL" id="MBC8574531.1"/>
    </source>
</evidence>
<gene>
    <name evidence="1" type="ORF">H8716_15925</name>
</gene>
<dbReference type="Proteomes" id="UP000657421">
    <property type="component" value="Unassembled WGS sequence"/>
</dbReference>